<reference evidence="2" key="2">
    <citation type="submission" date="2015-01" db="EMBL/GenBank/DDBJ databases">
        <title>Evolutionary Origins and Diversification of the Mycorrhizal Mutualists.</title>
        <authorList>
            <consortium name="DOE Joint Genome Institute"/>
            <consortium name="Mycorrhizal Genomics Consortium"/>
            <person name="Kohler A."/>
            <person name="Kuo A."/>
            <person name="Nagy L.G."/>
            <person name="Floudas D."/>
            <person name="Copeland A."/>
            <person name="Barry K.W."/>
            <person name="Cichocki N."/>
            <person name="Veneault-Fourrey C."/>
            <person name="LaButti K."/>
            <person name="Lindquist E.A."/>
            <person name="Lipzen A."/>
            <person name="Lundell T."/>
            <person name="Morin E."/>
            <person name="Murat C."/>
            <person name="Riley R."/>
            <person name="Ohm R."/>
            <person name="Sun H."/>
            <person name="Tunlid A."/>
            <person name="Henrissat B."/>
            <person name="Grigoriev I.V."/>
            <person name="Hibbett D.S."/>
            <person name="Martin F."/>
        </authorList>
    </citation>
    <scope>NUCLEOTIDE SEQUENCE [LARGE SCALE GENOMIC DNA]</scope>
    <source>
        <strain evidence="2">LaAM-08-1</strain>
    </source>
</reference>
<dbReference type="EMBL" id="KN838561">
    <property type="protein sequence ID" value="KIK05311.1"/>
    <property type="molecule type" value="Genomic_DNA"/>
</dbReference>
<evidence type="ECO:0000313" key="1">
    <source>
        <dbReference type="EMBL" id="KIK05311.1"/>
    </source>
</evidence>
<keyword evidence="2" id="KW-1185">Reference proteome</keyword>
<accession>A0A0C9XJT3</accession>
<evidence type="ECO:0000313" key="2">
    <source>
        <dbReference type="Proteomes" id="UP000054477"/>
    </source>
</evidence>
<reference evidence="1 2" key="1">
    <citation type="submission" date="2014-04" db="EMBL/GenBank/DDBJ databases">
        <authorList>
            <consortium name="DOE Joint Genome Institute"/>
            <person name="Kuo A."/>
            <person name="Kohler A."/>
            <person name="Nagy L.G."/>
            <person name="Floudas D."/>
            <person name="Copeland A."/>
            <person name="Barry K.W."/>
            <person name="Cichocki N."/>
            <person name="Veneault-Fourrey C."/>
            <person name="LaButti K."/>
            <person name="Lindquist E.A."/>
            <person name="Lipzen A."/>
            <person name="Lundell T."/>
            <person name="Morin E."/>
            <person name="Murat C."/>
            <person name="Sun H."/>
            <person name="Tunlid A."/>
            <person name="Henrissat B."/>
            <person name="Grigoriev I.V."/>
            <person name="Hibbett D.S."/>
            <person name="Martin F."/>
            <person name="Nordberg H.P."/>
            <person name="Cantor M.N."/>
            <person name="Hua S.X."/>
        </authorList>
    </citation>
    <scope>NUCLEOTIDE SEQUENCE [LARGE SCALE GENOMIC DNA]</scope>
    <source>
        <strain evidence="1 2">LaAM-08-1</strain>
    </source>
</reference>
<dbReference type="Proteomes" id="UP000054477">
    <property type="component" value="Unassembled WGS sequence"/>
</dbReference>
<proteinExistence type="predicted"/>
<sequence>SAFAGEGKPAEKYLKLRDRNEFIPPTRLGKFGASHIELRRRIRVGVKRVRKTLDDNFGRKDGGADVEMEGVNVKHAYERGWVDVKLKWRQPCFKISVRLVPMSVRHNIPLLLWLLFVRHDFVKFGGIFAAFLVNGY</sequence>
<dbReference type="AlphaFoldDB" id="A0A0C9XJT3"/>
<name>A0A0C9XJT3_9AGAR</name>
<organism evidence="1 2">
    <name type="scientific">Laccaria amethystina LaAM-08-1</name>
    <dbReference type="NCBI Taxonomy" id="1095629"/>
    <lineage>
        <taxon>Eukaryota</taxon>
        <taxon>Fungi</taxon>
        <taxon>Dikarya</taxon>
        <taxon>Basidiomycota</taxon>
        <taxon>Agaricomycotina</taxon>
        <taxon>Agaricomycetes</taxon>
        <taxon>Agaricomycetidae</taxon>
        <taxon>Agaricales</taxon>
        <taxon>Agaricineae</taxon>
        <taxon>Hydnangiaceae</taxon>
        <taxon>Laccaria</taxon>
    </lineage>
</organism>
<dbReference type="HOGENOM" id="CLU_136333_0_0_1"/>
<protein>
    <submittedName>
        <fullName evidence="1">Uncharacterized protein</fullName>
    </submittedName>
</protein>
<feature type="non-terminal residue" evidence="1">
    <location>
        <position position="136"/>
    </location>
</feature>
<feature type="non-terminal residue" evidence="1">
    <location>
        <position position="1"/>
    </location>
</feature>
<gene>
    <name evidence="1" type="ORF">K443DRAFT_91610</name>
</gene>